<dbReference type="EMBL" id="JASPKY010000020">
    <property type="protein sequence ID" value="KAK9752399.1"/>
    <property type="molecule type" value="Genomic_DNA"/>
</dbReference>
<sequence length="172" mass="18766">MEELRAKTADGYIEDSSPNAAFAWHQVKPLTLIKAGKNIWQKAHFSQKKRGDEILVSQSIFNAESPPDPEPILDLKVSDPVYHPISEEKNVACLKNWSNSSPGPDGILVSQVKRCPASLLEILRVGTLEDSIDSNGGRQNQSQQLGRPKIAVSYSGPPTICCGAHPPLSAWI</sequence>
<gene>
    <name evidence="1" type="ORF">QE152_g4223</name>
</gene>
<organism evidence="1 2">
    <name type="scientific">Popillia japonica</name>
    <name type="common">Japanese beetle</name>
    <dbReference type="NCBI Taxonomy" id="7064"/>
    <lineage>
        <taxon>Eukaryota</taxon>
        <taxon>Metazoa</taxon>
        <taxon>Ecdysozoa</taxon>
        <taxon>Arthropoda</taxon>
        <taxon>Hexapoda</taxon>
        <taxon>Insecta</taxon>
        <taxon>Pterygota</taxon>
        <taxon>Neoptera</taxon>
        <taxon>Endopterygota</taxon>
        <taxon>Coleoptera</taxon>
        <taxon>Polyphaga</taxon>
        <taxon>Scarabaeiformia</taxon>
        <taxon>Scarabaeidae</taxon>
        <taxon>Rutelinae</taxon>
        <taxon>Popillia</taxon>
    </lineage>
</organism>
<keyword evidence="2" id="KW-1185">Reference proteome</keyword>
<accession>A0AAW1MWR7</accession>
<name>A0AAW1MWR7_POPJA</name>
<protein>
    <submittedName>
        <fullName evidence="1">Uncharacterized protein</fullName>
    </submittedName>
</protein>
<comment type="caution">
    <text evidence="1">The sequence shown here is derived from an EMBL/GenBank/DDBJ whole genome shotgun (WGS) entry which is preliminary data.</text>
</comment>
<proteinExistence type="predicted"/>
<dbReference type="AlphaFoldDB" id="A0AAW1MWR7"/>
<evidence type="ECO:0000313" key="1">
    <source>
        <dbReference type="EMBL" id="KAK9752399.1"/>
    </source>
</evidence>
<evidence type="ECO:0000313" key="2">
    <source>
        <dbReference type="Proteomes" id="UP001458880"/>
    </source>
</evidence>
<dbReference type="Proteomes" id="UP001458880">
    <property type="component" value="Unassembled WGS sequence"/>
</dbReference>
<reference evidence="1 2" key="1">
    <citation type="journal article" date="2024" name="BMC Genomics">
        <title>De novo assembly and annotation of Popillia japonica's genome with initial clues to its potential as an invasive pest.</title>
        <authorList>
            <person name="Cucini C."/>
            <person name="Boschi S."/>
            <person name="Funari R."/>
            <person name="Cardaioli E."/>
            <person name="Iannotti N."/>
            <person name="Marturano G."/>
            <person name="Paoli F."/>
            <person name="Bruttini M."/>
            <person name="Carapelli A."/>
            <person name="Frati F."/>
            <person name="Nardi F."/>
        </authorList>
    </citation>
    <scope>NUCLEOTIDE SEQUENCE [LARGE SCALE GENOMIC DNA]</scope>
    <source>
        <strain evidence="1">DMR45628</strain>
    </source>
</reference>